<accession>G2YQT2</accession>
<sequence>MNDRTRTKAVFEDFDVGCMKEYYESLMLSDIKWSSSTLTWFEAL</sequence>
<proteinExistence type="predicted"/>
<name>G2YQT2_BOTF4</name>
<evidence type="ECO:0000313" key="1">
    <source>
        <dbReference type="EMBL" id="CCD53980.1"/>
    </source>
</evidence>
<dbReference type="EMBL" id="FQ790349">
    <property type="protein sequence ID" value="CCD53980.1"/>
    <property type="molecule type" value="Genomic_DNA"/>
</dbReference>
<organism evidence="1 2">
    <name type="scientific">Botryotinia fuckeliana (strain T4)</name>
    <name type="common">Noble rot fungus</name>
    <name type="synonym">Botrytis cinerea</name>
    <dbReference type="NCBI Taxonomy" id="999810"/>
    <lineage>
        <taxon>Eukaryota</taxon>
        <taxon>Fungi</taxon>
        <taxon>Dikarya</taxon>
        <taxon>Ascomycota</taxon>
        <taxon>Pezizomycotina</taxon>
        <taxon>Leotiomycetes</taxon>
        <taxon>Helotiales</taxon>
        <taxon>Sclerotiniaceae</taxon>
        <taxon>Botrytis</taxon>
    </lineage>
</organism>
<evidence type="ECO:0000313" key="2">
    <source>
        <dbReference type="Proteomes" id="UP000008177"/>
    </source>
</evidence>
<gene>
    <name evidence="1" type="ORF">BofuT4_uP131600.1</name>
</gene>
<dbReference type="HOGENOM" id="CLU_3224481_0_0_1"/>
<dbReference type="AlphaFoldDB" id="G2YQT2"/>
<reference evidence="2" key="1">
    <citation type="journal article" date="2011" name="PLoS Genet.">
        <title>Genomic analysis of the necrotrophic fungal pathogens Sclerotinia sclerotiorum and Botrytis cinerea.</title>
        <authorList>
            <person name="Amselem J."/>
            <person name="Cuomo C.A."/>
            <person name="van Kan J.A."/>
            <person name="Viaud M."/>
            <person name="Benito E.P."/>
            <person name="Couloux A."/>
            <person name="Coutinho P.M."/>
            <person name="de Vries R.P."/>
            <person name="Dyer P.S."/>
            <person name="Fillinger S."/>
            <person name="Fournier E."/>
            <person name="Gout L."/>
            <person name="Hahn M."/>
            <person name="Kohn L."/>
            <person name="Lapalu N."/>
            <person name="Plummer K.M."/>
            <person name="Pradier J.M."/>
            <person name="Quevillon E."/>
            <person name="Sharon A."/>
            <person name="Simon A."/>
            <person name="ten Have A."/>
            <person name="Tudzynski B."/>
            <person name="Tudzynski P."/>
            <person name="Wincker P."/>
            <person name="Andrew M."/>
            <person name="Anthouard V."/>
            <person name="Beever R.E."/>
            <person name="Beffa R."/>
            <person name="Benoit I."/>
            <person name="Bouzid O."/>
            <person name="Brault B."/>
            <person name="Chen Z."/>
            <person name="Choquer M."/>
            <person name="Collemare J."/>
            <person name="Cotton P."/>
            <person name="Danchin E.G."/>
            <person name="Da Silva C."/>
            <person name="Gautier A."/>
            <person name="Giraud C."/>
            <person name="Giraud T."/>
            <person name="Gonzalez C."/>
            <person name="Grossetete S."/>
            <person name="Guldener U."/>
            <person name="Henrissat B."/>
            <person name="Howlett B.J."/>
            <person name="Kodira C."/>
            <person name="Kretschmer M."/>
            <person name="Lappartient A."/>
            <person name="Leroch M."/>
            <person name="Levis C."/>
            <person name="Mauceli E."/>
            <person name="Neuveglise C."/>
            <person name="Oeser B."/>
            <person name="Pearson M."/>
            <person name="Poulain J."/>
            <person name="Poussereau N."/>
            <person name="Quesneville H."/>
            <person name="Rascle C."/>
            <person name="Schumacher J."/>
            <person name="Segurens B."/>
            <person name="Sexton A."/>
            <person name="Silva E."/>
            <person name="Sirven C."/>
            <person name="Soanes D.M."/>
            <person name="Talbot N.J."/>
            <person name="Templeton M."/>
            <person name="Yandava C."/>
            <person name="Yarden O."/>
            <person name="Zeng Q."/>
            <person name="Rollins J.A."/>
            <person name="Lebrun M.H."/>
            <person name="Dickman M."/>
        </authorList>
    </citation>
    <scope>NUCLEOTIDE SEQUENCE [LARGE SCALE GENOMIC DNA]</scope>
    <source>
        <strain evidence="2">T4</strain>
    </source>
</reference>
<dbReference type="InParanoid" id="G2YQT2"/>
<dbReference type="Proteomes" id="UP000008177">
    <property type="component" value="Unplaced contigs"/>
</dbReference>
<protein>
    <submittedName>
        <fullName evidence="1">Uncharacterized protein</fullName>
    </submittedName>
</protein>